<proteinExistence type="inferred from homology"/>
<dbReference type="GO" id="GO:0003723">
    <property type="term" value="F:RNA binding"/>
    <property type="evidence" value="ECO:0007669"/>
    <property type="project" value="UniProtKB-UniRule"/>
</dbReference>
<dbReference type="NCBIfam" id="TIGR00086">
    <property type="entry name" value="smpB"/>
    <property type="match status" value="1"/>
</dbReference>
<evidence type="ECO:0000256" key="1">
    <source>
        <dbReference type="ARBA" id="ARBA00022490"/>
    </source>
</evidence>
<keyword evidence="1 3" id="KW-0963">Cytoplasm</keyword>
<dbReference type="CDD" id="cd09294">
    <property type="entry name" value="SmpB"/>
    <property type="match status" value="1"/>
</dbReference>
<organism evidence="5 6">
    <name type="scientific">Candidatus Falkowbacteria bacterium RIFOXYA2_FULL_47_9</name>
    <dbReference type="NCBI Taxonomy" id="1797995"/>
    <lineage>
        <taxon>Bacteria</taxon>
        <taxon>Candidatus Falkowiibacteriota</taxon>
    </lineage>
</organism>
<evidence type="ECO:0000313" key="5">
    <source>
        <dbReference type="EMBL" id="OGF28412.1"/>
    </source>
</evidence>
<dbReference type="InterPro" id="IPR023620">
    <property type="entry name" value="SmpB"/>
</dbReference>
<reference evidence="5 6" key="1">
    <citation type="journal article" date="2016" name="Nat. Commun.">
        <title>Thousands of microbial genomes shed light on interconnected biogeochemical processes in an aquifer system.</title>
        <authorList>
            <person name="Anantharaman K."/>
            <person name="Brown C.T."/>
            <person name="Hug L.A."/>
            <person name="Sharon I."/>
            <person name="Castelle C.J."/>
            <person name="Probst A.J."/>
            <person name="Thomas B.C."/>
            <person name="Singh A."/>
            <person name="Wilkins M.J."/>
            <person name="Karaoz U."/>
            <person name="Brodie E.L."/>
            <person name="Williams K.H."/>
            <person name="Hubbard S.S."/>
            <person name="Banfield J.F."/>
        </authorList>
    </citation>
    <scope>NUCLEOTIDE SEQUENCE [LARGE SCALE GENOMIC DNA]</scope>
</reference>
<comment type="similarity">
    <text evidence="3">Belongs to the SmpB family.</text>
</comment>
<name>A0A1F5SNZ6_9BACT</name>
<evidence type="ECO:0000256" key="4">
    <source>
        <dbReference type="SAM" id="MobiDB-lite"/>
    </source>
</evidence>
<accession>A0A1F5SNZ6</accession>
<dbReference type="Proteomes" id="UP000178925">
    <property type="component" value="Unassembled WGS sequence"/>
</dbReference>
<dbReference type="STRING" id="1797995.A2242_01410"/>
<comment type="caution">
    <text evidence="5">The sequence shown here is derived from an EMBL/GenBank/DDBJ whole genome shotgun (WGS) entry which is preliminary data.</text>
</comment>
<dbReference type="GO" id="GO:0005829">
    <property type="term" value="C:cytosol"/>
    <property type="evidence" value="ECO:0007669"/>
    <property type="project" value="TreeGrafter"/>
</dbReference>
<protein>
    <recommendedName>
        <fullName evidence="3">SsrA-binding protein</fullName>
    </recommendedName>
    <alternativeName>
        <fullName evidence="3">Small protein B</fullName>
    </alternativeName>
</protein>
<sequence>MPDYAVNKRARFDYEILETLEAGLVLYGHEVKSIKTGHISLKNSFVTLKNTAGAGTPEAYLTSCHIPLYKHAGKMESYEPTRPRKLLLKRSQIKQLIGKTKEKGLTLVPLKVYNKHRLIKLAFGVGKGKKKIDKRESIKKRETERKLQRFKKQY</sequence>
<dbReference type="GO" id="GO:0070929">
    <property type="term" value="P:trans-translation"/>
    <property type="evidence" value="ECO:0007669"/>
    <property type="project" value="UniProtKB-UniRule"/>
</dbReference>
<keyword evidence="2 3" id="KW-0694">RNA-binding</keyword>
<dbReference type="GO" id="GO:0070930">
    <property type="term" value="P:trans-translation-dependent protein tagging"/>
    <property type="evidence" value="ECO:0007669"/>
    <property type="project" value="TreeGrafter"/>
</dbReference>
<dbReference type="AlphaFoldDB" id="A0A1F5SNZ6"/>
<dbReference type="PROSITE" id="PS01317">
    <property type="entry name" value="SSRP"/>
    <property type="match status" value="1"/>
</dbReference>
<dbReference type="InterPro" id="IPR020081">
    <property type="entry name" value="SsrA-bd_prot_CS"/>
</dbReference>
<dbReference type="Pfam" id="PF01668">
    <property type="entry name" value="SmpB"/>
    <property type="match status" value="1"/>
</dbReference>
<dbReference type="EMBL" id="MFGC01000010">
    <property type="protein sequence ID" value="OGF28412.1"/>
    <property type="molecule type" value="Genomic_DNA"/>
</dbReference>
<evidence type="ECO:0000256" key="2">
    <source>
        <dbReference type="ARBA" id="ARBA00022884"/>
    </source>
</evidence>
<comment type="function">
    <text evidence="3">Required for rescue of stalled ribosomes mediated by trans-translation. Binds to transfer-messenger RNA (tmRNA), required for stable association of tmRNA with ribosomes. tmRNA and SmpB together mimic tRNA shape, replacing the anticodon stem-loop with SmpB. tmRNA is encoded by the ssrA gene; the 2 termini fold to resemble tRNA(Ala) and it encodes a 'tag peptide', a short internal open reading frame. During trans-translation Ala-aminoacylated tmRNA acts like a tRNA, entering the A-site of stalled ribosomes, displacing the stalled mRNA. The ribosome then switches to translate the ORF on the tmRNA; the nascent peptide is terminated with the 'tag peptide' encoded by the tmRNA and targeted for degradation. The ribosome is freed to recommence translation, which seems to be the essential function of trans-translation.</text>
</comment>
<dbReference type="PANTHER" id="PTHR30308:SF2">
    <property type="entry name" value="SSRA-BINDING PROTEIN"/>
    <property type="match status" value="1"/>
</dbReference>
<feature type="region of interest" description="Disordered" evidence="4">
    <location>
        <begin position="133"/>
        <end position="154"/>
    </location>
</feature>
<dbReference type="SUPFAM" id="SSF74982">
    <property type="entry name" value="Small protein B (SmpB)"/>
    <property type="match status" value="1"/>
</dbReference>
<evidence type="ECO:0000256" key="3">
    <source>
        <dbReference type="HAMAP-Rule" id="MF_00023"/>
    </source>
</evidence>
<feature type="compositionally biased region" description="Basic and acidic residues" evidence="4">
    <location>
        <begin position="133"/>
        <end position="147"/>
    </location>
</feature>
<comment type="subcellular location">
    <subcellularLocation>
        <location evidence="3">Cytoplasm</location>
    </subcellularLocation>
    <text evidence="3">The tmRNA-SmpB complex associates with stalled 70S ribosomes.</text>
</comment>
<dbReference type="HAMAP" id="MF_00023">
    <property type="entry name" value="SmpB"/>
    <property type="match status" value="1"/>
</dbReference>
<evidence type="ECO:0000313" key="6">
    <source>
        <dbReference type="Proteomes" id="UP000178925"/>
    </source>
</evidence>
<dbReference type="Gene3D" id="2.40.280.10">
    <property type="match status" value="1"/>
</dbReference>
<gene>
    <name evidence="3" type="primary">smpB</name>
    <name evidence="5" type="ORF">A2242_01410</name>
</gene>
<dbReference type="PANTHER" id="PTHR30308">
    <property type="entry name" value="TMRNA-BINDING COMPONENT OF TRANS-TRANSLATION TAGGING COMPLEX"/>
    <property type="match status" value="1"/>
</dbReference>
<dbReference type="InterPro" id="IPR000037">
    <property type="entry name" value="SsrA-bd_prot"/>
</dbReference>
<dbReference type="NCBIfam" id="NF003843">
    <property type="entry name" value="PRK05422.1"/>
    <property type="match status" value="1"/>
</dbReference>